<evidence type="ECO:0000256" key="1">
    <source>
        <dbReference type="SAM" id="MobiDB-lite"/>
    </source>
</evidence>
<dbReference type="Proteomes" id="UP000504608">
    <property type="component" value="Unplaced"/>
</dbReference>
<dbReference type="KEGG" id="cmax:111477692"/>
<accession>A0A6J1IJM3</accession>
<dbReference type="PANTHER" id="PTHR36615">
    <property type="entry name" value="PROTEIN, PUTATIVE-RELATED"/>
    <property type="match status" value="1"/>
</dbReference>
<proteinExistence type="predicted"/>
<name>A0A6J1IJM3_CUCMA</name>
<evidence type="ECO:0000313" key="3">
    <source>
        <dbReference type="RefSeq" id="XP_022977341.1"/>
    </source>
</evidence>
<organism evidence="2 3">
    <name type="scientific">Cucurbita maxima</name>
    <name type="common">Pumpkin</name>
    <name type="synonym">Winter squash</name>
    <dbReference type="NCBI Taxonomy" id="3661"/>
    <lineage>
        <taxon>Eukaryota</taxon>
        <taxon>Viridiplantae</taxon>
        <taxon>Streptophyta</taxon>
        <taxon>Embryophyta</taxon>
        <taxon>Tracheophyta</taxon>
        <taxon>Spermatophyta</taxon>
        <taxon>Magnoliopsida</taxon>
        <taxon>eudicotyledons</taxon>
        <taxon>Gunneridae</taxon>
        <taxon>Pentapetalae</taxon>
        <taxon>rosids</taxon>
        <taxon>fabids</taxon>
        <taxon>Cucurbitales</taxon>
        <taxon>Cucurbitaceae</taxon>
        <taxon>Cucurbiteae</taxon>
        <taxon>Cucurbita</taxon>
    </lineage>
</organism>
<dbReference type="AlphaFoldDB" id="A0A6J1IJM3"/>
<dbReference type="RefSeq" id="XP_022977341.1">
    <property type="nucleotide sequence ID" value="XM_023121573.1"/>
</dbReference>
<dbReference type="PANTHER" id="PTHR36615:SF7">
    <property type="entry name" value="PROTEIN, PUTATIVE-RELATED"/>
    <property type="match status" value="1"/>
</dbReference>
<evidence type="ECO:0000313" key="2">
    <source>
        <dbReference type="Proteomes" id="UP000504608"/>
    </source>
</evidence>
<dbReference type="GeneID" id="111477692"/>
<reference evidence="3" key="1">
    <citation type="submission" date="2025-08" db="UniProtKB">
        <authorList>
            <consortium name="RefSeq"/>
        </authorList>
    </citation>
    <scope>IDENTIFICATION</scope>
    <source>
        <tissue evidence="3">Young leaves</tissue>
    </source>
</reference>
<feature type="region of interest" description="Disordered" evidence="1">
    <location>
        <begin position="57"/>
        <end position="76"/>
    </location>
</feature>
<gene>
    <name evidence="3" type="primary">LOC111477692</name>
</gene>
<dbReference type="OrthoDB" id="1933849at2759"/>
<protein>
    <submittedName>
        <fullName evidence="3">Uncharacterized protein LOC111477692</fullName>
    </submittedName>
</protein>
<keyword evidence="2" id="KW-1185">Reference proteome</keyword>
<sequence length="145" mass="16208">MESSSVGVWWWDRAALSAMARNSPALSHFAILLKSFNLSRRLNFLGEEPVRFQVEMGGSRSDDISGATYSPRSSGRPIPKRGQVKLGIMVGLAHSVASIFSPTTRPAAAHRLSRPARPAFCYSNGRERPDFGLFCKNQEFFFFFF</sequence>